<keyword evidence="1" id="KW-1133">Transmembrane helix</keyword>
<dbReference type="Proteomes" id="UP000315440">
    <property type="component" value="Unassembled WGS sequence"/>
</dbReference>
<reference evidence="2 3" key="1">
    <citation type="submission" date="2019-02" db="EMBL/GenBank/DDBJ databases">
        <title>Deep-cultivation of Planctomycetes and their phenomic and genomic characterization uncovers novel biology.</title>
        <authorList>
            <person name="Wiegand S."/>
            <person name="Jogler M."/>
            <person name="Boedeker C."/>
            <person name="Pinto D."/>
            <person name="Vollmers J."/>
            <person name="Rivas-Marin E."/>
            <person name="Kohn T."/>
            <person name="Peeters S.H."/>
            <person name="Heuer A."/>
            <person name="Rast P."/>
            <person name="Oberbeckmann S."/>
            <person name="Bunk B."/>
            <person name="Jeske O."/>
            <person name="Meyerdierks A."/>
            <person name="Storesund J.E."/>
            <person name="Kallscheuer N."/>
            <person name="Luecker S."/>
            <person name="Lage O.M."/>
            <person name="Pohl T."/>
            <person name="Merkel B.J."/>
            <person name="Hornburger P."/>
            <person name="Mueller R.-W."/>
            <person name="Bruemmer F."/>
            <person name="Labrenz M."/>
            <person name="Spormann A.M."/>
            <person name="Op Den Camp H."/>
            <person name="Overmann J."/>
            <person name="Amann R."/>
            <person name="Jetten M.S.M."/>
            <person name="Mascher T."/>
            <person name="Medema M.H."/>
            <person name="Devos D.P."/>
            <person name="Kaster A.-K."/>
            <person name="Ovreas L."/>
            <person name="Rohde M."/>
            <person name="Galperin M.Y."/>
            <person name="Jogler C."/>
        </authorList>
    </citation>
    <scope>NUCLEOTIDE SEQUENCE [LARGE SCALE GENOMIC DNA]</scope>
    <source>
        <strain evidence="2 3">Mal64</strain>
    </source>
</reference>
<sequence>MNAALISLTPLLARFSIFLPLSTPSKIAVLIVFLVMLGVVGWLVWPRGPKEE</sequence>
<keyword evidence="3" id="KW-1185">Reference proteome</keyword>
<feature type="transmembrane region" description="Helical" evidence="1">
    <location>
        <begin position="28"/>
        <end position="45"/>
    </location>
</feature>
<keyword evidence="1" id="KW-0812">Transmembrane</keyword>
<protein>
    <submittedName>
        <fullName evidence="2">Uncharacterized protein</fullName>
    </submittedName>
</protein>
<organism evidence="2 3">
    <name type="scientific">Pseudobythopirellula maris</name>
    <dbReference type="NCBI Taxonomy" id="2527991"/>
    <lineage>
        <taxon>Bacteria</taxon>
        <taxon>Pseudomonadati</taxon>
        <taxon>Planctomycetota</taxon>
        <taxon>Planctomycetia</taxon>
        <taxon>Pirellulales</taxon>
        <taxon>Lacipirellulaceae</taxon>
        <taxon>Pseudobythopirellula</taxon>
    </lineage>
</organism>
<accession>A0A5C5ZJM0</accession>
<dbReference type="EMBL" id="SJPQ01000003">
    <property type="protein sequence ID" value="TWT87390.1"/>
    <property type="molecule type" value="Genomic_DNA"/>
</dbReference>
<keyword evidence="1" id="KW-0472">Membrane</keyword>
<dbReference type="RefSeq" id="WP_197525782.1">
    <property type="nucleotide sequence ID" value="NZ_SJPQ01000003.1"/>
</dbReference>
<evidence type="ECO:0000313" key="2">
    <source>
        <dbReference type="EMBL" id="TWT87390.1"/>
    </source>
</evidence>
<dbReference type="AlphaFoldDB" id="A0A5C5ZJM0"/>
<gene>
    <name evidence="2" type="ORF">Mal64_29290</name>
</gene>
<proteinExistence type="predicted"/>
<evidence type="ECO:0000256" key="1">
    <source>
        <dbReference type="SAM" id="Phobius"/>
    </source>
</evidence>
<comment type="caution">
    <text evidence="2">The sequence shown here is derived from an EMBL/GenBank/DDBJ whole genome shotgun (WGS) entry which is preliminary data.</text>
</comment>
<name>A0A5C5ZJM0_9BACT</name>
<evidence type="ECO:0000313" key="3">
    <source>
        <dbReference type="Proteomes" id="UP000315440"/>
    </source>
</evidence>